<name>A0A9Q1GN53_9CARY</name>
<organism evidence="2 3">
    <name type="scientific">Carnegiea gigantea</name>
    <dbReference type="NCBI Taxonomy" id="171969"/>
    <lineage>
        <taxon>Eukaryota</taxon>
        <taxon>Viridiplantae</taxon>
        <taxon>Streptophyta</taxon>
        <taxon>Embryophyta</taxon>
        <taxon>Tracheophyta</taxon>
        <taxon>Spermatophyta</taxon>
        <taxon>Magnoliopsida</taxon>
        <taxon>eudicotyledons</taxon>
        <taxon>Gunneridae</taxon>
        <taxon>Pentapetalae</taxon>
        <taxon>Caryophyllales</taxon>
        <taxon>Cactineae</taxon>
        <taxon>Cactaceae</taxon>
        <taxon>Cactoideae</taxon>
        <taxon>Echinocereeae</taxon>
        <taxon>Carnegiea</taxon>
    </lineage>
</organism>
<dbReference type="PANTHER" id="PTHR33710:SF71">
    <property type="entry name" value="ENDONUCLEASE_EXONUCLEASE_PHOSPHATASE DOMAIN-CONTAINING PROTEIN"/>
    <property type="match status" value="1"/>
</dbReference>
<dbReference type="OrthoDB" id="1749972at2759"/>
<proteinExistence type="predicted"/>
<feature type="region of interest" description="Disordered" evidence="1">
    <location>
        <begin position="125"/>
        <end position="144"/>
    </location>
</feature>
<accession>A0A9Q1GN53</accession>
<evidence type="ECO:0000256" key="1">
    <source>
        <dbReference type="SAM" id="MobiDB-lite"/>
    </source>
</evidence>
<reference evidence="2" key="1">
    <citation type="submission" date="2022-04" db="EMBL/GenBank/DDBJ databases">
        <title>Carnegiea gigantea Genome sequencing and assembly v2.</title>
        <authorList>
            <person name="Copetti D."/>
            <person name="Sanderson M.J."/>
            <person name="Burquez A."/>
            <person name="Wojciechowski M.F."/>
        </authorList>
    </citation>
    <scope>NUCLEOTIDE SEQUENCE</scope>
    <source>
        <strain evidence="2">SGP5-SGP5p</strain>
        <tissue evidence="2">Aerial part</tissue>
    </source>
</reference>
<dbReference type="EMBL" id="JAKOGI010002074">
    <property type="protein sequence ID" value="KAJ8423028.1"/>
    <property type="molecule type" value="Genomic_DNA"/>
</dbReference>
<dbReference type="Gene3D" id="3.60.10.10">
    <property type="entry name" value="Endonuclease/exonuclease/phosphatase"/>
    <property type="match status" value="1"/>
</dbReference>
<comment type="caution">
    <text evidence="2">The sequence shown here is derived from an EMBL/GenBank/DDBJ whole genome shotgun (WGS) entry which is preliminary data.</text>
</comment>
<evidence type="ECO:0000313" key="2">
    <source>
        <dbReference type="EMBL" id="KAJ8423028.1"/>
    </source>
</evidence>
<feature type="compositionally biased region" description="Polar residues" evidence="1">
    <location>
        <begin position="125"/>
        <end position="135"/>
    </location>
</feature>
<dbReference type="Proteomes" id="UP001153076">
    <property type="component" value="Unassembled WGS sequence"/>
</dbReference>
<dbReference type="PANTHER" id="PTHR33710">
    <property type="entry name" value="BNAC02G09200D PROTEIN"/>
    <property type="match status" value="1"/>
</dbReference>
<protein>
    <submittedName>
        <fullName evidence="2">Uncharacterized protein</fullName>
    </submittedName>
</protein>
<evidence type="ECO:0000313" key="3">
    <source>
        <dbReference type="Proteomes" id="UP001153076"/>
    </source>
</evidence>
<dbReference type="AlphaFoldDB" id="A0A9Q1GN53"/>
<sequence length="191" mass="22771">MRSFGTYYSWSNKGRNEKKLWSRIDRAFINLEWVHLFDLTQVDYLAEGISDHAPLKIAFLNSPKSKQSFKYCDIKDSQFHTIVETTFQKMPAGGKMYELARKLNGRRFDIHNQLAISRTQLGDTQYQLQKDPGNSQRQEREREEREKYIDILDLSTKLMRQQSKMDWINDGDHCNKFFFAKIKQRKQANYI</sequence>
<keyword evidence="3" id="KW-1185">Reference proteome</keyword>
<dbReference type="InterPro" id="IPR036691">
    <property type="entry name" value="Endo/exonu/phosph_ase_sf"/>
</dbReference>
<gene>
    <name evidence="2" type="ORF">Cgig2_016506</name>
</gene>
<dbReference type="SUPFAM" id="SSF56219">
    <property type="entry name" value="DNase I-like"/>
    <property type="match status" value="1"/>
</dbReference>